<sequence length="96" mass="10922">MPHPIRVSHRFALSLGPCLSIQTGPLYISTVEAEPLHSYRKGGYYLVTLGEYLKAGRYKVLYKLGWGGYLIVWAARDQREEMYVAVKISVIETEDT</sequence>
<comment type="catalytic activity">
    <reaction evidence="7">
        <text>L-threonyl-[protein] + ATP = O-phospho-L-threonyl-[protein] + ADP + H(+)</text>
        <dbReference type="Rhea" id="RHEA:46608"/>
        <dbReference type="Rhea" id="RHEA-COMP:11060"/>
        <dbReference type="Rhea" id="RHEA-COMP:11605"/>
        <dbReference type="ChEBI" id="CHEBI:15378"/>
        <dbReference type="ChEBI" id="CHEBI:30013"/>
        <dbReference type="ChEBI" id="CHEBI:30616"/>
        <dbReference type="ChEBI" id="CHEBI:61977"/>
        <dbReference type="ChEBI" id="CHEBI:456216"/>
        <dbReference type="EC" id="2.7.11.1"/>
    </reaction>
</comment>
<dbReference type="GO" id="GO:0005524">
    <property type="term" value="F:ATP binding"/>
    <property type="evidence" value="ECO:0007669"/>
    <property type="project" value="UniProtKB-KW"/>
</dbReference>
<evidence type="ECO:0000256" key="1">
    <source>
        <dbReference type="ARBA" id="ARBA00012513"/>
    </source>
</evidence>
<dbReference type="EMBL" id="JAPQKQ010000009">
    <property type="protein sequence ID" value="KAJ5181536.1"/>
    <property type="molecule type" value="Genomic_DNA"/>
</dbReference>
<comment type="catalytic activity">
    <reaction evidence="8">
        <text>L-seryl-[protein] + ATP = O-phospho-L-seryl-[protein] + ADP + H(+)</text>
        <dbReference type="Rhea" id="RHEA:17989"/>
        <dbReference type="Rhea" id="RHEA-COMP:9863"/>
        <dbReference type="Rhea" id="RHEA-COMP:11604"/>
        <dbReference type="ChEBI" id="CHEBI:15378"/>
        <dbReference type="ChEBI" id="CHEBI:29999"/>
        <dbReference type="ChEBI" id="CHEBI:30616"/>
        <dbReference type="ChEBI" id="CHEBI:83421"/>
        <dbReference type="ChEBI" id="CHEBI:456216"/>
        <dbReference type="EC" id="2.7.11.1"/>
    </reaction>
</comment>
<dbReference type="GO" id="GO:0004674">
    <property type="term" value="F:protein serine/threonine kinase activity"/>
    <property type="evidence" value="ECO:0007669"/>
    <property type="project" value="UniProtKB-KW"/>
</dbReference>
<dbReference type="InterPro" id="IPR011009">
    <property type="entry name" value="Kinase-like_dom_sf"/>
</dbReference>
<evidence type="ECO:0000256" key="2">
    <source>
        <dbReference type="ARBA" id="ARBA00022527"/>
    </source>
</evidence>
<name>A0A9W9IQH7_9EURO</name>
<keyword evidence="10" id="KW-1185">Reference proteome</keyword>
<dbReference type="EC" id="2.7.11.1" evidence="1"/>
<proteinExistence type="predicted"/>
<dbReference type="InterPro" id="IPR051334">
    <property type="entry name" value="SRPK"/>
</dbReference>
<evidence type="ECO:0000256" key="4">
    <source>
        <dbReference type="ARBA" id="ARBA00022741"/>
    </source>
</evidence>
<keyword evidence="4" id="KW-0547">Nucleotide-binding</keyword>
<keyword evidence="5" id="KW-0418">Kinase</keyword>
<evidence type="ECO:0000256" key="3">
    <source>
        <dbReference type="ARBA" id="ARBA00022679"/>
    </source>
</evidence>
<keyword evidence="6" id="KW-0067">ATP-binding</keyword>
<protein>
    <recommendedName>
        <fullName evidence="1">non-specific serine/threonine protein kinase</fullName>
        <ecNumber evidence="1">2.7.11.1</ecNumber>
    </recommendedName>
</protein>
<evidence type="ECO:0000313" key="9">
    <source>
        <dbReference type="EMBL" id="KAJ5181536.1"/>
    </source>
</evidence>
<dbReference type="SUPFAM" id="SSF56112">
    <property type="entry name" value="Protein kinase-like (PK-like)"/>
    <property type="match status" value="1"/>
</dbReference>
<dbReference type="AlphaFoldDB" id="A0A9W9IQH7"/>
<dbReference type="Proteomes" id="UP001150942">
    <property type="component" value="Unassembled WGS sequence"/>
</dbReference>
<reference evidence="9" key="1">
    <citation type="submission" date="2022-11" db="EMBL/GenBank/DDBJ databases">
        <authorList>
            <person name="Petersen C."/>
        </authorList>
    </citation>
    <scope>NUCLEOTIDE SEQUENCE</scope>
    <source>
        <strain evidence="9">IBT 20477</strain>
    </source>
</reference>
<accession>A0A9W9IQH7</accession>
<dbReference type="GO" id="GO:0000245">
    <property type="term" value="P:spliceosomal complex assembly"/>
    <property type="evidence" value="ECO:0007669"/>
    <property type="project" value="TreeGrafter"/>
</dbReference>
<dbReference type="PANTHER" id="PTHR47634:SF9">
    <property type="entry name" value="PROTEIN KINASE DOMAIN-CONTAINING PROTEIN-RELATED"/>
    <property type="match status" value="1"/>
</dbReference>
<evidence type="ECO:0000313" key="10">
    <source>
        <dbReference type="Proteomes" id="UP001150942"/>
    </source>
</evidence>
<reference evidence="9" key="2">
    <citation type="journal article" date="2023" name="IMA Fungus">
        <title>Comparative genomic study of the Penicillium genus elucidates a diverse pangenome and 15 lateral gene transfer events.</title>
        <authorList>
            <person name="Petersen C."/>
            <person name="Sorensen T."/>
            <person name="Nielsen M.R."/>
            <person name="Sondergaard T.E."/>
            <person name="Sorensen J.L."/>
            <person name="Fitzpatrick D.A."/>
            <person name="Frisvad J.C."/>
            <person name="Nielsen K.L."/>
        </authorList>
    </citation>
    <scope>NUCLEOTIDE SEQUENCE</scope>
    <source>
        <strain evidence="9">IBT 20477</strain>
    </source>
</reference>
<dbReference type="Gene3D" id="3.30.200.20">
    <property type="entry name" value="Phosphorylase Kinase, domain 1"/>
    <property type="match status" value="1"/>
</dbReference>
<evidence type="ECO:0000256" key="5">
    <source>
        <dbReference type="ARBA" id="ARBA00022777"/>
    </source>
</evidence>
<comment type="caution">
    <text evidence="9">The sequence shown here is derived from an EMBL/GenBank/DDBJ whole genome shotgun (WGS) entry which is preliminary data.</text>
</comment>
<dbReference type="OrthoDB" id="5979581at2759"/>
<evidence type="ECO:0000256" key="7">
    <source>
        <dbReference type="ARBA" id="ARBA00047899"/>
    </source>
</evidence>
<keyword evidence="2" id="KW-0723">Serine/threonine-protein kinase</keyword>
<evidence type="ECO:0000256" key="6">
    <source>
        <dbReference type="ARBA" id="ARBA00022840"/>
    </source>
</evidence>
<evidence type="ECO:0000256" key="8">
    <source>
        <dbReference type="ARBA" id="ARBA00048679"/>
    </source>
</evidence>
<dbReference type="GO" id="GO:0050684">
    <property type="term" value="P:regulation of mRNA processing"/>
    <property type="evidence" value="ECO:0007669"/>
    <property type="project" value="TreeGrafter"/>
</dbReference>
<gene>
    <name evidence="9" type="ORF">N7449_011683</name>
</gene>
<keyword evidence="3" id="KW-0808">Transferase</keyword>
<dbReference type="PANTHER" id="PTHR47634">
    <property type="entry name" value="PROTEIN KINASE DOMAIN-CONTAINING PROTEIN-RELATED"/>
    <property type="match status" value="1"/>
</dbReference>
<organism evidence="9 10">
    <name type="scientific">Penicillium cf. viridicatum</name>
    <dbReference type="NCBI Taxonomy" id="2972119"/>
    <lineage>
        <taxon>Eukaryota</taxon>
        <taxon>Fungi</taxon>
        <taxon>Dikarya</taxon>
        <taxon>Ascomycota</taxon>
        <taxon>Pezizomycotina</taxon>
        <taxon>Eurotiomycetes</taxon>
        <taxon>Eurotiomycetidae</taxon>
        <taxon>Eurotiales</taxon>
        <taxon>Aspergillaceae</taxon>
        <taxon>Penicillium</taxon>
    </lineage>
</organism>